<dbReference type="GO" id="GO:0102559">
    <property type="term" value="F:peptide chain release factor N(5)-glutamine methyltransferase activity"/>
    <property type="evidence" value="ECO:0007669"/>
    <property type="project" value="UniProtKB-EC"/>
</dbReference>
<keyword evidence="8" id="KW-1185">Reference proteome</keyword>
<keyword evidence="4" id="KW-0949">S-adenosyl-L-methionine</keyword>
<dbReference type="PANTHER" id="PTHR18895:SF74">
    <property type="entry name" value="MTRF1L RELEASE FACTOR GLUTAMINE METHYLTRANSFERASE"/>
    <property type="match status" value="1"/>
</dbReference>
<evidence type="ECO:0000259" key="6">
    <source>
        <dbReference type="Pfam" id="PF05175"/>
    </source>
</evidence>
<dbReference type="NCBIfam" id="TIGR00536">
    <property type="entry name" value="hemK_fam"/>
    <property type="match status" value="1"/>
</dbReference>
<dbReference type="InterPro" id="IPR019874">
    <property type="entry name" value="RF_methyltr_PrmC"/>
</dbReference>
<dbReference type="InterPro" id="IPR029063">
    <property type="entry name" value="SAM-dependent_MTases_sf"/>
</dbReference>
<evidence type="ECO:0000256" key="2">
    <source>
        <dbReference type="ARBA" id="ARBA00022603"/>
    </source>
</evidence>
<evidence type="ECO:0000256" key="4">
    <source>
        <dbReference type="ARBA" id="ARBA00022691"/>
    </source>
</evidence>
<comment type="catalytic activity">
    <reaction evidence="5">
        <text>L-glutaminyl-[peptide chain release factor] + S-adenosyl-L-methionine = N(5)-methyl-L-glutaminyl-[peptide chain release factor] + S-adenosyl-L-homocysteine + H(+)</text>
        <dbReference type="Rhea" id="RHEA:42896"/>
        <dbReference type="Rhea" id="RHEA-COMP:10271"/>
        <dbReference type="Rhea" id="RHEA-COMP:10272"/>
        <dbReference type="ChEBI" id="CHEBI:15378"/>
        <dbReference type="ChEBI" id="CHEBI:30011"/>
        <dbReference type="ChEBI" id="CHEBI:57856"/>
        <dbReference type="ChEBI" id="CHEBI:59789"/>
        <dbReference type="ChEBI" id="CHEBI:61891"/>
        <dbReference type="EC" id="2.1.1.297"/>
    </reaction>
</comment>
<dbReference type="Pfam" id="PF05175">
    <property type="entry name" value="MTS"/>
    <property type="match status" value="1"/>
</dbReference>
<dbReference type="Gene3D" id="3.40.50.150">
    <property type="entry name" value="Vaccinia Virus protein VP39"/>
    <property type="match status" value="1"/>
</dbReference>
<name>A0A3G6TBP4_9FLAO</name>
<dbReference type="EMBL" id="CP033932">
    <property type="protein sequence ID" value="AZB26651.1"/>
    <property type="molecule type" value="Genomic_DNA"/>
</dbReference>
<dbReference type="Proteomes" id="UP000271193">
    <property type="component" value="Chromosome"/>
</dbReference>
<dbReference type="KEGG" id="cben:EG339_19690"/>
<dbReference type="PROSITE" id="PS00092">
    <property type="entry name" value="N6_MTASE"/>
    <property type="match status" value="1"/>
</dbReference>
<reference evidence="8" key="1">
    <citation type="submission" date="2018-11" db="EMBL/GenBank/DDBJ databases">
        <title>Proposal to divide the Flavobacteriaceae and reorganize its genera based on Amino Acid Identity values calculated from whole genome sequences.</title>
        <authorList>
            <person name="Nicholson A.C."/>
            <person name="Gulvik C.A."/>
            <person name="Whitney A.M."/>
            <person name="Humrighouse B.W."/>
            <person name="Bell M."/>
            <person name="Holmes B."/>
            <person name="Steigerwalt A.G."/>
            <person name="Villarma A."/>
            <person name="Sheth M."/>
            <person name="Batra D."/>
            <person name="Pryor J."/>
            <person name="Bernardet J.-F."/>
            <person name="Hugo C."/>
            <person name="Kampfer P."/>
            <person name="Newman J."/>
            <person name="McQuiston J.R."/>
        </authorList>
    </citation>
    <scope>NUCLEOTIDE SEQUENCE [LARGE SCALE GENOMIC DNA]</scope>
    <source>
        <strain evidence="8">G0229</strain>
    </source>
</reference>
<dbReference type="GeneID" id="99067031"/>
<keyword evidence="2 7" id="KW-0489">Methyltransferase</keyword>
<feature type="domain" description="Methyltransferase small" evidence="6">
    <location>
        <begin position="117"/>
        <end position="193"/>
    </location>
</feature>
<sequence>MTISAFKKYFKAELSDLYTESESAFLISLFIQKIAGFNSFEQRRFSEQELLKDDEQELRSMVSELKTGKPYQQIIGETEFYGMTFLVDEHVLIPRPETEELLEIAIREIQNSGNKDSELKILDVGTGSGVIPLVLKKHFPEAAITSIDFSEKALETAKRNADYHQLDVKFIHADYLNTQLTEEYDVIISNPPYIGIEEETEIEYYVKGFEPTMALFSPTSDALIFYRKIAEDSREHLKKNGLLFLEINQKLGSETLELYQHFTNAQLLKDLSENDRFIYGKK</sequence>
<organism evidence="7 8">
    <name type="scientific">Chryseobacterium bernardetii</name>
    <dbReference type="NCBI Taxonomy" id="1241978"/>
    <lineage>
        <taxon>Bacteria</taxon>
        <taxon>Pseudomonadati</taxon>
        <taxon>Bacteroidota</taxon>
        <taxon>Flavobacteriia</taxon>
        <taxon>Flavobacteriales</taxon>
        <taxon>Weeksellaceae</taxon>
        <taxon>Chryseobacterium group</taxon>
        <taxon>Chryseobacterium</taxon>
    </lineage>
</organism>
<dbReference type="AlphaFoldDB" id="A0A3G6TBP4"/>
<dbReference type="EC" id="2.1.1.297" evidence="1"/>
<evidence type="ECO:0000256" key="1">
    <source>
        <dbReference type="ARBA" id="ARBA00012771"/>
    </source>
</evidence>
<dbReference type="Gene3D" id="1.10.8.10">
    <property type="entry name" value="DNA helicase RuvA subunit, C-terminal domain"/>
    <property type="match status" value="1"/>
</dbReference>
<dbReference type="CDD" id="cd02440">
    <property type="entry name" value="AdoMet_MTases"/>
    <property type="match status" value="1"/>
</dbReference>
<keyword evidence="3 7" id="KW-0808">Transferase</keyword>
<protein>
    <recommendedName>
        <fullName evidence="1">peptide chain release factor N(5)-glutamine methyltransferase</fullName>
        <ecNumber evidence="1">2.1.1.297</ecNumber>
    </recommendedName>
</protein>
<dbReference type="InterPro" id="IPR050320">
    <property type="entry name" value="N5-glutamine_MTase"/>
</dbReference>
<dbReference type="RefSeq" id="WP_123871562.1">
    <property type="nucleotide sequence ID" value="NZ_CP033932.1"/>
</dbReference>
<dbReference type="SUPFAM" id="SSF53335">
    <property type="entry name" value="S-adenosyl-L-methionine-dependent methyltransferases"/>
    <property type="match status" value="1"/>
</dbReference>
<gene>
    <name evidence="7" type="primary">prmC</name>
    <name evidence="7" type="ORF">EG339_19690</name>
</gene>
<dbReference type="PANTHER" id="PTHR18895">
    <property type="entry name" value="HEMK METHYLTRANSFERASE"/>
    <property type="match status" value="1"/>
</dbReference>
<dbReference type="InterPro" id="IPR002052">
    <property type="entry name" value="DNA_methylase_N6_adenine_CS"/>
</dbReference>
<dbReference type="GO" id="GO:0032259">
    <property type="term" value="P:methylation"/>
    <property type="evidence" value="ECO:0007669"/>
    <property type="project" value="UniProtKB-KW"/>
</dbReference>
<dbReference type="InterPro" id="IPR007848">
    <property type="entry name" value="Small_mtfrase_dom"/>
</dbReference>
<evidence type="ECO:0000313" key="7">
    <source>
        <dbReference type="EMBL" id="AZB26651.1"/>
    </source>
</evidence>
<evidence type="ECO:0000256" key="3">
    <source>
        <dbReference type="ARBA" id="ARBA00022679"/>
    </source>
</evidence>
<dbReference type="InterPro" id="IPR004556">
    <property type="entry name" value="HemK-like"/>
</dbReference>
<evidence type="ECO:0000313" key="8">
    <source>
        <dbReference type="Proteomes" id="UP000271193"/>
    </source>
</evidence>
<dbReference type="NCBIfam" id="TIGR03534">
    <property type="entry name" value="RF_mod_PrmC"/>
    <property type="match status" value="1"/>
</dbReference>
<dbReference type="GO" id="GO:0003676">
    <property type="term" value="F:nucleic acid binding"/>
    <property type="evidence" value="ECO:0007669"/>
    <property type="project" value="InterPro"/>
</dbReference>
<accession>A0A3G6TBP4</accession>
<evidence type="ECO:0000256" key="5">
    <source>
        <dbReference type="ARBA" id="ARBA00048391"/>
    </source>
</evidence>
<proteinExistence type="predicted"/>